<protein>
    <submittedName>
        <fullName evidence="3">DNA-binding protein</fullName>
    </submittedName>
</protein>
<dbReference type="AlphaFoldDB" id="A0A4Q5LT39"/>
<evidence type="ECO:0000256" key="1">
    <source>
        <dbReference type="SAM" id="MobiDB-lite"/>
    </source>
</evidence>
<feature type="domain" description="Helix-turn-helix" evidence="2">
    <location>
        <begin position="44"/>
        <end position="93"/>
    </location>
</feature>
<dbReference type="OrthoDB" id="597977at2"/>
<dbReference type="Pfam" id="PF12728">
    <property type="entry name" value="HTH_17"/>
    <property type="match status" value="1"/>
</dbReference>
<gene>
    <name evidence="3" type="ORF">EWM59_25750</name>
</gene>
<organism evidence="3 4">
    <name type="scientific">Emticicia agri</name>
    <dbReference type="NCBI Taxonomy" id="2492393"/>
    <lineage>
        <taxon>Bacteria</taxon>
        <taxon>Pseudomonadati</taxon>
        <taxon>Bacteroidota</taxon>
        <taxon>Cytophagia</taxon>
        <taxon>Cytophagales</taxon>
        <taxon>Leadbetterellaceae</taxon>
        <taxon>Emticicia</taxon>
    </lineage>
</organism>
<dbReference type="InterPro" id="IPR010093">
    <property type="entry name" value="SinI_DNA-bd"/>
</dbReference>
<dbReference type="Proteomes" id="UP000293162">
    <property type="component" value="Unassembled WGS sequence"/>
</dbReference>
<feature type="region of interest" description="Disordered" evidence="1">
    <location>
        <begin position="94"/>
        <end position="115"/>
    </location>
</feature>
<name>A0A4Q5LT39_9BACT</name>
<reference evidence="3 4" key="1">
    <citation type="submission" date="2019-02" db="EMBL/GenBank/DDBJ databases">
        <title>Bacterial novel species Emticicia sp. 17J42-9 isolated from soil.</title>
        <authorList>
            <person name="Jung H.-Y."/>
        </authorList>
    </citation>
    <scope>NUCLEOTIDE SEQUENCE [LARGE SCALE GENOMIC DNA]</scope>
    <source>
        <strain evidence="3 4">17J42-9</strain>
    </source>
</reference>
<sequence length="115" mass="13374">MSKTFMEIIITTSIELSRIVQNAIRTVLTEHSSKNSESSTINEFLSINEAANFLKIPKASLYQLTSKREISFMKRSRRIFFKKSDLELWLEGGRKKTRSEMEQEALSELSKPKRK</sequence>
<evidence type="ECO:0000313" key="3">
    <source>
        <dbReference type="EMBL" id="RYU92714.1"/>
    </source>
</evidence>
<dbReference type="RefSeq" id="WP_130024107.1">
    <property type="nucleotide sequence ID" value="NZ_SEWF01000076.1"/>
</dbReference>
<keyword evidence="4" id="KW-1185">Reference proteome</keyword>
<accession>A0A4Q5LT39</accession>
<dbReference type="NCBIfam" id="TIGR01764">
    <property type="entry name" value="excise"/>
    <property type="match status" value="1"/>
</dbReference>
<evidence type="ECO:0000313" key="4">
    <source>
        <dbReference type="Proteomes" id="UP000293162"/>
    </source>
</evidence>
<dbReference type="EMBL" id="SEWF01000076">
    <property type="protein sequence ID" value="RYU92714.1"/>
    <property type="molecule type" value="Genomic_DNA"/>
</dbReference>
<evidence type="ECO:0000259" key="2">
    <source>
        <dbReference type="Pfam" id="PF12728"/>
    </source>
</evidence>
<dbReference type="GO" id="GO:0003677">
    <property type="term" value="F:DNA binding"/>
    <property type="evidence" value="ECO:0007669"/>
    <property type="project" value="UniProtKB-KW"/>
</dbReference>
<dbReference type="InterPro" id="IPR041657">
    <property type="entry name" value="HTH_17"/>
</dbReference>
<proteinExistence type="predicted"/>
<keyword evidence="3" id="KW-0238">DNA-binding</keyword>
<comment type="caution">
    <text evidence="3">The sequence shown here is derived from an EMBL/GenBank/DDBJ whole genome shotgun (WGS) entry which is preliminary data.</text>
</comment>